<name>A0A4Q8AAP8_9MICC</name>
<reference evidence="5 6" key="1">
    <citation type="submission" date="2019-02" db="EMBL/GenBank/DDBJ databases">
        <title>Sequencing the genomes of 1000 actinobacteria strains.</title>
        <authorList>
            <person name="Klenk H.-P."/>
        </authorList>
    </citation>
    <scope>NUCLEOTIDE SEQUENCE [LARGE SCALE GENOMIC DNA]</scope>
    <source>
        <strain evidence="5 6">DSM 17364</strain>
    </source>
</reference>
<dbReference type="Pfam" id="PF01872">
    <property type="entry name" value="RibD_C"/>
    <property type="match status" value="1"/>
</dbReference>
<evidence type="ECO:0000256" key="3">
    <source>
        <dbReference type="ARBA" id="ARBA00023002"/>
    </source>
</evidence>
<keyword evidence="3" id="KW-0560">Oxidoreductase</keyword>
<feature type="domain" description="Bacterial bifunctional deaminase-reductase C-terminal" evidence="4">
    <location>
        <begin position="22"/>
        <end position="223"/>
    </location>
</feature>
<evidence type="ECO:0000313" key="6">
    <source>
        <dbReference type="Proteomes" id="UP000292685"/>
    </source>
</evidence>
<evidence type="ECO:0000313" key="5">
    <source>
        <dbReference type="EMBL" id="RZU61064.1"/>
    </source>
</evidence>
<dbReference type="GO" id="GO:0008703">
    <property type="term" value="F:5-amino-6-(5-phosphoribosylamino)uracil reductase activity"/>
    <property type="evidence" value="ECO:0007669"/>
    <property type="project" value="InterPro"/>
</dbReference>
<dbReference type="Gene3D" id="3.40.430.10">
    <property type="entry name" value="Dihydrofolate Reductase, subunit A"/>
    <property type="match status" value="1"/>
</dbReference>
<dbReference type="SUPFAM" id="SSF53597">
    <property type="entry name" value="Dihydrofolate reductase-like"/>
    <property type="match status" value="1"/>
</dbReference>
<evidence type="ECO:0000256" key="2">
    <source>
        <dbReference type="ARBA" id="ARBA00022857"/>
    </source>
</evidence>
<gene>
    <name evidence="5" type="ORF">EV380_0621</name>
</gene>
<evidence type="ECO:0000259" key="4">
    <source>
        <dbReference type="Pfam" id="PF01872"/>
    </source>
</evidence>
<accession>A0A4Q8AAP8</accession>
<organism evidence="5 6">
    <name type="scientific">Zhihengliuella halotolerans</name>
    <dbReference type="NCBI Taxonomy" id="370736"/>
    <lineage>
        <taxon>Bacteria</taxon>
        <taxon>Bacillati</taxon>
        <taxon>Actinomycetota</taxon>
        <taxon>Actinomycetes</taxon>
        <taxon>Micrococcales</taxon>
        <taxon>Micrococcaceae</taxon>
        <taxon>Zhihengliuella</taxon>
    </lineage>
</organism>
<dbReference type="InterPro" id="IPR024072">
    <property type="entry name" value="DHFR-like_dom_sf"/>
</dbReference>
<dbReference type="Proteomes" id="UP000292685">
    <property type="component" value="Unassembled WGS sequence"/>
</dbReference>
<dbReference type="RefSeq" id="WP_207219294.1">
    <property type="nucleotide sequence ID" value="NZ_SHLA01000001.1"/>
</dbReference>
<dbReference type="InterPro" id="IPR002734">
    <property type="entry name" value="RibDG_C"/>
</dbReference>
<evidence type="ECO:0000256" key="1">
    <source>
        <dbReference type="ARBA" id="ARBA00005104"/>
    </source>
</evidence>
<comment type="pathway">
    <text evidence="1">Cofactor biosynthesis; riboflavin biosynthesis.</text>
</comment>
<dbReference type="InterPro" id="IPR050765">
    <property type="entry name" value="Riboflavin_Biosynth_HTPR"/>
</dbReference>
<comment type="caution">
    <text evidence="5">The sequence shown here is derived from an EMBL/GenBank/DDBJ whole genome shotgun (WGS) entry which is preliminary data.</text>
</comment>
<dbReference type="PANTHER" id="PTHR38011:SF7">
    <property type="entry name" value="2,5-DIAMINO-6-RIBOSYLAMINO-4(3H)-PYRIMIDINONE 5'-PHOSPHATE REDUCTASE"/>
    <property type="match status" value="1"/>
</dbReference>
<protein>
    <submittedName>
        <fullName evidence="5">Riboflavin biosynthesis pyrimidine reductase</fullName>
    </submittedName>
</protein>
<keyword evidence="2" id="KW-0521">NADP</keyword>
<dbReference type="AlphaFoldDB" id="A0A4Q8AAP8"/>
<proteinExistence type="predicted"/>
<dbReference type="PANTHER" id="PTHR38011">
    <property type="entry name" value="DIHYDROFOLATE REDUCTASE FAMILY PROTEIN (AFU_ORTHOLOGUE AFUA_8G06820)"/>
    <property type="match status" value="1"/>
</dbReference>
<dbReference type="EMBL" id="SHLA01000001">
    <property type="protein sequence ID" value="RZU61064.1"/>
    <property type="molecule type" value="Genomic_DNA"/>
</dbReference>
<sequence>MQQSRMNDEDLLAAYAPPGGTFVRFNFVSTIDGAATHDGVSAAIGGDADKRAFALMRRWADVVLIGAGTIRAEGYGGELLDAAAQQWRIARGKAAHPEIAVVSGSLDLDPASEFFTRAPVRPILLTTDAAAADPSNARLGEVADVVPLGATVQPHAVIDHLAGRGLAMIHSEGGPHVLGSFIAADAVDSLCLTLSPLLAGSDATRIAAGGEGVLRPMRLQHVLHEDGELLLEYRRA</sequence>
<keyword evidence="6" id="KW-1185">Reference proteome</keyword>
<dbReference type="GO" id="GO:0009231">
    <property type="term" value="P:riboflavin biosynthetic process"/>
    <property type="evidence" value="ECO:0007669"/>
    <property type="project" value="InterPro"/>
</dbReference>